<feature type="region of interest" description="Disordered" evidence="1">
    <location>
        <begin position="79"/>
        <end position="104"/>
    </location>
</feature>
<proteinExistence type="predicted"/>
<sequence length="118" mass="13816">MPKRRGHRAGRRIQARRNREKVQNSKENEKVVKKLPLPQITNIRRIQRRLKIVILNNSEGEINTGLYLPRVRFPDTDPLGLSVKGEKQKRRKTPRETNKRTYKKGVDGTGWVPIIDLD</sequence>
<evidence type="ECO:0000256" key="1">
    <source>
        <dbReference type="SAM" id="MobiDB-lite"/>
    </source>
</evidence>
<feature type="compositionally biased region" description="Basic and acidic residues" evidence="1">
    <location>
        <begin position="20"/>
        <end position="29"/>
    </location>
</feature>
<dbReference type="Proteomes" id="UP000826195">
    <property type="component" value="Unassembled WGS sequence"/>
</dbReference>
<reference evidence="3 5" key="1">
    <citation type="journal article" date="2021" name="J. Hered.">
        <title>A chromosome-level genome assembly of the parasitoid wasp, Cotesia glomerata (Hymenoptera: Braconidae).</title>
        <authorList>
            <person name="Pinto B.J."/>
            <person name="Weis J.J."/>
            <person name="Gamble T."/>
            <person name="Ode P.J."/>
            <person name="Paul R."/>
            <person name="Zaspel J.M."/>
        </authorList>
    </citation>
    <scope>NUCLEOTIDE SEQUENCE [LARGE SCALE GENOMIC DNA]</scope>
    <source>
        <strain evidence="3">CgM1</strain>
    </source>
</reference>
<keyword evidence="5" id="KW-1185">Reference proteome</keyword>
<evidence type="ECO:0000313" key="4">
    <source>
        <dbReference type="EMBL" id="KAH0552482.1"/>
    </source>
</evidence>
<accession>A0AAV7I2J4</accession>
<name>A0AAV7I2J4_COTGL</name>
<evidence type="ECO:0000313" key="3">
    <source>
        <dbReference type="EMBL" id="KAH0540194.1"/>
    </source>
</evidence>
<feature type="compositionally biased region" description="Basic residues" evidence="1">
    <location>
        <begin position="1"/>
        <end position="19"/>
    </location>
</feature>
<comment type="caution">
    <text evidence="3">The sequence shown here is derived from an EMBL/GenBank/DDBJ whole genome shotgun (WGS) entry which is preliminary data.</text>
</comment>
<feature type="region of interest" description="Disordered" evidence="1">
    <location>
        <begin position="1"/>
        <end position="29"/>
    </location>
</feature>
<dbReference type="EMBL" id="JAHXZJ010002609">
    <property type="protein sequence ID" value="KAH0540194.1"/>
    <property type="molecule type" value="Genomic_DNA"/>
</dbReference>
<dbReference type="EMBL" id="JAHXZJ010001492">
    <property type="protein sequence ID" value="KAH0552482.1"/>
    <property type="molecule type" value="Genomic_DNA"/>
</dbReference>
<organism evidence="3 5">
    <name type="scientific">Cotesia glomerata</name>
    <name type="common">Lepidopteran parasitic wasp</name>
    <name type="synonym">Apanteles glomeratus</name>
    <dbReference type="NCBI Taxonomy" id="32391"/>
    <lineage>
        <taxon>Eukaryota</taxon>
        <taxon>Metazoa</taxon>
        <taxon>Ecdysozoa</taxon>
        <taxon>Arthropoda</taxon>
        <taxon>Hexapoda</taxon>
        <taxon>Insecta</taxon>
        <taxon>Pterygota</taxon>
        <taxon>Neoptera</taxon>
        <taxon>Endopterygota</taxon>
        <taxon>Hymenoptera</taxon>
        <taxon>Apocrita</taxon>
        <taxon>Ichneumonoidea</taxon>
        <taxon>Braconidae</taxon>
        <taxon>Microgastrinae</taxon>
        <taxon>Cotesia</taxon>
    </lineage>
</organism>
<evidence type="ECO:0000313" key="2">
    <source>
        <dbReference type="EMBL" id="KAH0534803.1"/>
    </source>
</evidence>
<dbReference type="EMBL" id="JAHXZJ010002982">
    <property type="protein sequence ID" value="KAH0534803.1"/>
    <property type="molecule type" value="Genomic_DNA"/>
</dbReference>
<protein>
    <submittedName>
        <fullName evidence="3">Uncharacterized protein</fullName>
    </submittedName>
</protein>
<dbReference type="AlphaFoldDB" id="A0AAV7I2J4"/>
<evidence type="ECO:0000313" key="5">
    <source>
        <dbReference type="Proteomes" id="UP000826195"/>
    </source>
</evidence>
<gene>
    <name evidence="2" type="ORF">KQX54_008692</name>
    <name evidence="4" type="ORF">KQX54_010782</name>
    <name evidence="3" type="ORF">KQX54_014420</name>
</gene>